<dbReference type="Proteomes" id="UP000189670">
    <property type="component" value="Unassembled WGS sequence"/>
</dbReference>
<dbReference type="AlphaFoldDB" id="A0A1V1NUD5"/>
<evidence type="ECO:0000313" key="2">
    <source>
        <dbReference type="Proteomes" id="UP000189670"/>
    </source>
</evidence>
<proteinExistence type="predicted"/>
<dbReference type="EMBL" id="ATBP01002230">
    <property type="protein sequence ID" value="ETR66106.1"/>
    <property type="molecule type" value="Genomic_DNA"/>
</dbReference>
<reference evidence="2" key="1">
    <citation type="submission" date="2012-11" db="EMBL/GenBank/DDBJ databases">
        <authorList>
            <person name="Lucero-Rivera Y.E."/>
            <person name="Tovar-Ramirez D."/>
        </authorList>
    </citation>
    <scope>NUCLEOTIDE SEQUENCE [LARGE SCALE GENOMIC DNA]</scope>
    <source>
        <strain evidence="2">Araruama</strain>
    </source>
</reference>
<name>A0A1V1NUD5_9BACT</name>
<protein>
    <submittedName>
        <fullName evidence="1">Uncharacterized protein</fullName>
    </submittedName>
</protein>
<evidence type="ECO:0000313" key="1">
    <source>
        <dbReference type="EMBL" id="ETR66106.1"/>
    </source>
</evidence>
<gene>
    <name evidence="1" type="ORF">OMM_05801</name>
</gene>
<comment type="caution">
    <text evidence="1">The sequence shown here is derived from an EMBL/GenBank/DDBJ whole genome shotgun (WGS) entry which is preliminary data.</text>
</comment>
<sequence>MSLPYDLKTHNREVPDVFQSPDYVMISKYQGDSFKKLWNIAYNQKVKKNSKIMKTIIVLVHPFYFLLRHLNLLSNLHCAYYALYVKNLIKLLQSKDNFFIVDSLESFLLMTNQLLTTENCEGFCITQHKTSEILMGKKRFLEILLKHRSICLAGCYQNRCVDQLGKQLNSNQIKYSIKSEACCCHPLDRDKDI</sequence>
<accession>A0A1V1NUD5</accession>
<organism evidence="1 2">
    <name type="scientific">Candidatus Magnetoglobus multicellularis str. Araruama</name>
    <dbReference type="NCBI Taxonomy" id="890399"/>
    <lineage>
        <taxon>Bacteria</taxon>
        <taxon>Pseudomonadati</taxon>
        <taxon>Thermodesulfobacteriota</taxon>
        <taxon>Desulfobacteria</taxon>
        <taxon>Desulfobacterales</taxon>
        <taxon>Desulfobacteraceae</taxon>
        <taxon>Candidatus Magnetoglobus</taxon>
    </lineage>
</organism>